<protein>
    <submittedName>
        <fullName evidence="2">Acetyltransferase (GNAT) family protein</fullName>
    </submittedName>
    <submittedName>
        <fullName evidence="3">GNAT family N-acetyltransferase</fullName>
        <ecNumber evidence="3">2.3.1.-</ecNumber>
    </submittedName>
</protein>
<evidence type="ECO:0000259" key="1">
    <source>
        <dbReference type="PROSITE" id="PS51186"/>
    </source>
</evidence>
<accession>A0A0Q9YPE3</accession>
<keyword evidence="3" id="KW-0012">Acyltransferase</keyword>
<dbReference type="SUPFAM" id="SSF55729">
    <property type="entry name" value="Acyl-CoA N-acyltransferases (Nat)"/>
    <property type="match status" value="1"/>
</dbReference>
<dbReference type="RefSeq" id="WP_075067688.1">
    <property type="nucleotide sequence ID" value="NZ_LKAJ02000001.1"/>
</dbReference>
<gene>
    <name evidence="3" type="ORF">HT99x_004270</name>
    <name evidence="2" type="ORF">HT99x_03103</name>
</gene>
<dbReference type="EMBL" id="LKAJ02000001">
    <property type="protein sequence ID" value="MCS5710634.1"/>
    <property type="molecule type" value="Genomic_DNA"/>
</dbReference>
<proteinExistence type="predicted"/>
<reference evidence="3" key="2">
    <citation type="journal article" date="2016" name="Genome Announc.">
        <title>Draft Genome Sequences of Two Novel Amoeba-Resistant Intranuclear Bacteria, 'Candidatus Berkiella cookevillensis' and 'Candidatus Berkiella aquae'.</title>
        <authorList>
            <person name="Mehari Y.T."/>
            <person name="Arivett B.A."/>
            <person name="Farone A.L."/>
            <person name="Gunderson J.H."/>
            <person name="Farone M.B."/>
        </authorList>
    </citation>
    <scope>NUCLEOTIDE SEQUENCE</scope>
    <source>
        <strain evidence="3">HT99</strain>
    </source>
</reference>
<dbReference type="OrthoDB" id="275336at2"/>
<dbReference type="Proteomes" id="UP000051497">
    <property type="component" value="Unassembled WGS sequence"/>
</dbReference>
<evidence type="ECO:0000313" key="2">
    <source>
        <dbReference type="EMBL" id="KRG17896.1"/>
    </source>
</evidence>
<feature type="domain" description="N-acetyltransferase" evidence="1">
    <location>
        <begin position="70"/>
        <end position="214"/>
    </location>
</feature>
<keyword evidence="2" id="KW-0808">Transferase</keyword>
<dbReference type="InterPro" id="IPR016181">
    <property type="entry name" value="Acyl_CoA_acyltransferase"/>
</dbReference>
<name>A0A0Q9YPE3_9GAMM</name>
<reference evidence="3" key="3">
    <citation type="submission" date="2021-06" db="EMBL/GenBank/DDBJ databases">
        <title>Genomic Description and Analysis of Intracellular Bacteria, Candidatus Berkiella cookevillensis and Candidatus Berkiella aquae.</title>
        <authorList>
            <person name="Kidane D.T."/>
            <person name="Mehari Y.T."/>
            <person name="Rice F.C."/>
            <person name="Arivett B.A."/>
            <person name="Farone A.L."/>
            <person name="Berk S.G."/>
            <person name="Farone M.B."/>
        </authorList>
    </citation>
    <scope>NUCLEOTIDE SEQUENCE</scope>
    <source>
        <strain evidence="3">HT99</strain>
    </source>
</reference>
<organism evidence="2">
    <name type="scientific">Candidatus Berkiella aquae</name>
    <dbReference type="NCBI Taxonomy" id="295108"/>
    <lineage>
        <taxon>Bacteria</taxon>
        <taxon>Pseudomonadati</taxon>
        <taxon>Pseudomonadota</taxon>
        <taxon>Gammaproteobacteria</taxon>
        <taxon>Candidatus Berkiellales</taxon>
        <taxon>Candidatus Berkiellaceae</taxon>
        <taxon>Candidatus Berkiella</taxon>
    </lineage>
</organism>
<dbReference type="AlphaFoldDB" id="A0A0Q9YPE3"/>
<dbReference type="STRING" id="295108.HT99x_03103"/>
<dbReference type="PROSITE" id="PS51186">
    <property type="entry name" value="GNAT"/>
    <property type="match status" value="1"/>
</dbReference>
<sequence length="224" mass="26052">MKDQFKVKNTLGKTVLLEWEYLEPDSPQFNQKIRSLSDILVHTYTQMELQFSQTYPQAVPNEFFLKSLAPFIKAGENIDWLLIEAKIKDIFQQFFATTDFSQFAKSNETYLFIVAKDLETGNPLGLIQFLISPEFGDDVVKVCYFGIMPIAQNQGLDKILMSTIFKLLPDTRRIFLHTRSSNQKAIETYRAWGFKQFNESTPNWPDFEYITKNSTQLQMLALEV</sequence>
<dbReference type="GO" id="GO:0016747">
    <property type="term" value="F:acyltransferase activity, transferring groups other than amino-acyl groups"/>
    <property type="evidence" value="ECO:0007669"/>
    <property type="project" value="InterPro"/>
</dbReference>
<reference evidence="2" key="1">
    <citation type="submission" date="2015-09" db="EMBL/GenBank/DDBJ databases">
        <title>Draft Genome Sequences of Two Novel Amoeba-resistant Intranuclear Bacteria, Candidatus Berkiella cookevillensis and Candidatus Berkiella aquae.</title>
        <authorList>
            <person name="Mehari Y.T."/>
            <person name="Arivett B.A."/>
            <person name="Farone A.L."/>
            <person name="Gunderson J.H."/>
            <person name="Farone M.B."/>
        </authorList>
    </citation>
    <scope>NUCLEOTIDE SEQUENCE [LARGE SCALE GENOMIC DNA]</scope>
    <source>
        <strain evidence="2">HT99</strain>
    </source>
</reference>
<evidence type="ECO:0000313" key="3">
    <source>
        <dbReference type="EMBL" id="MCS5710634.1"/>
    </source>
</evidence>
<keyword evidence="4" id="KW-1185">Reference proteome</keyword>
<dbReference type="EC" id="2.3.1.-" evidence="3"/>
<dbReference type="InterPro" id="IPR000182">
    <property type="entry name" value="GNAT_dom"/>
</dbReference>
<dbReference type="Pfam" id="PF00583">
    <property type="entry name" value="Acetyltransf_1"/>
    <property type="match status" value="1"/>
</dbReference>
<dbReference type="Gene3D" id="3.40.630.30">
    <property type="match status" value="1"/>
</dbReference>
<comment type="caution">
    <text evidence="2">The sequence shown here is derived from an EMBL/GenBank/DDBJ whole genome shotgun (WGS) entry which is preliminary data.</text>
</comment>
<dbReference type="EMBL" id="LKAJ01000023">
    <property type="protein sequence ID" value="KRG17896.1"/>
    <property type="molecule type" value="Genomic_DNA"/>
</dbReference>
<evidence type="ECO:0000313" key="4">
    <source>
        <dbReference type="Proteomes" id="UP000051497"/>
    </source>
</evidence>